<gene>
    <name evidence="2" type="ORF">ALGA_3472</name>
</gene>
<dbReference type="InterPro" id="IPR041698">
    <property type="entry name" value="Methyltransf_25"/>
</dbReference>
<dbReference type="RefSeq" id="WP_096431465.1">
    <property type="nucleotide sequence ID" value="NZ_AP018042.1"/>
</dbReference>
<reference evidence="3" key="2">
    <citation type="journal article" date="2020" name="Antonie Van Leeuwenhoek">
        <title>Labilibaculum antarcticum sp. nov., a novel facultative anaerobic, psychrotorelant bacterium isolated from marine sediment of Antarctica.</title>
        <authorList>
            <person name="Watanabe M."/>
            <person name="Kojima H."/>
            <person name="Fukui M."/>
        </authorList>
    </citation>
    <scope>NUCLEOTIDE SEQUENCE [LARGE SCALE GENOMIC DNA]</scope>
    <source>
        <strain evidence="3">SPP2</strain>
    </source>
</reference>
<dbReference type="Pfam" id="PF13649">
    <property type="entry name" value="Methyltransf_25"/>
    <property type="match status" value="1"/>
</dbReference>
<keyword evidence="2" id="KW-0489">Methyltransferase</keyword>
<evidence type="ECO:0000313" key="2">
    <source>
        <dbReference type="EMBL" id="BAX81770.1"/>
    </source>
</evidence>
<accession>A0A1Y1CNA6</accession>
<dbReference type="Proteomes" id="UP000218267">
    <property type="component" value="Chromosome"/>
</dbReference>
<keyword evidence="3" id="KW-1185">Reference proteome</keyword>
<dbReference type="KEGG" id="mbas:ALGA_3472"/>
<dbReference type="AlphaFoldDB" id="A0A1Y1CNA6"/>
<protein>
    <submittedName>
        <fullName evidence="2">SAM-dependent methyltransferase</fullName>
    </submittedName>
</protein>
<dbReference type="Gene3D" id="3.40.50.150">
    <property type="entry name" value="Vaccinia Virus protein VP39"/>
    <property type="match status" value="1"/>
</dbReference>
<organism evidence="2 3">
    <name type="scientific">Labilibaculum antarcticum</name>
    <dbReference type="NCBI Taxonomy" id="1717717"/>
    <lineage>
        <taxon>Bacteria</taxon>
        <taxon>Pseudomonadati</taxon>
        <taxon>Bacteroidota</taxon>
        <taxon>Bacteroidia</taxon>
        <taxon>Marinilabiliales</taxon>
        <taxon>Marinifilaceae</taxon>
        <taxon>Labilibaculum</taxon>
    </lineage>
</organism>
<dbReference type="PANTHER" id="PTHR12843">
    <property type="entry name" value="PROTEIN-LYSINE N-METHYLTRANSFERASE METTL10"/>
    <property type="match status" value="1"/>
</dbReference>
<dbReference type="EMBL" id="AP018042">
    <property type="protein sequence ID" value="BAX81770.1"/>
    <property type="molecule type" value="Genomic_DNA"/>
</dbReference>
<dbReference type="InterPro" id="IPR029063">
    <property type="entry name" value="SAM-dependent_MTases_sf"/>
</dbReference>
<evidence type="ECO:0000313" key="3">
    <source>
        <dbReference type="Proteomes" id="UP000218267"/>
    </source>
</evidence>
<dbReference type="SUPFAM" id="SSF53335">
    <property type="entry name" value="S-adenosyl-L-methionine-dependent methyltransferases"/>
    <property type="match status" value="1"/>
</dbReference>
<proteinExistence type="predicted"/>
<dbReference type="GO" id="GO:0032259">
    <property type="term" value="P:methylation"/>
    <property type="evidence" value="ECO:0007669"/>
    <property type="project" value="UniProtKB-KW"/>
</dbReference>
<name>A0A1Y1CNA6_9BACT</name>
<feature type="domain" description="Methyltransferase" evidence="1">
    <location>
        <begin position="47"/>
        <end position="142"/>
    </location>
</feature>
<dbReference type="OrthoDB" id="9788660at2"/>
<dbReference type="GO" id="GO:0008168">
    <property type="term" value="F:methyltransferase activity"/>
    <property type="evidence" value="ECO:0007669"/>
    <property type="project" value="UniProtKB-KW"/>
</dbReference>
<evidence type="ECO:0000259" key="1">
    <source>
        <dbReference type="Pfam" id="PF13649"/>
    </source>
</evidence>
<dbReference type="CDD" id="cd02440">
    <property type="entry name" value="AdoMet_MTases"/>
    <property type="match status" value="1"/>
</dbReference>
<keyword evidence="2" id="KW-0808">Transferase</keyword>
<reference evidence="2 3" key="1">
    <citation type="journal article" date="2018" name="Mar. Genomics">
        <title>Complete genome sequence of Marinifilaceae bacterium strain SPP2, isolated from the Antarctic marine sediment.</title>
        <authorList>
            <person name="Watanabe M."/>
            <person name="Kojima H."/>
            <person name="Fukui M."/>
        </authorList>
    </citation>
    <scope>NUCLEOTIDE SEQUENCE [LARGE SCALE GENOMIC DNA]</scope>
    <source>
        <strain evidence="2 3">SPP2</strain>
    </source>
</reference>
<dbReference type="PANTHER" id="PTHR12843:SF5">
    <property type="entry name" value="EEF1A LYSINE METHYLTRANSFERASE 2"/>
    <property type="match status" value="1"/>
</dbReference>
<sequence>MNNFDRKKHWETIYQSKESKDVSWFQSSPETSLDFFKQFNVAPSAKIIDVGGGDSLLVDHLLDLGYQNISVLDISEAAIEKAKQRLGERAKKVSWIVADAATFKPSEKYDFWHDRAAFHFLTGEQEISNYLDTAQKNIKPEGVLVIGTFSEQGPQKCSGIEIKQYSETSMNDLLTNFFSKIKCITVDHKTPSGVVQNFVFCSFRKLHV</sequence>